<evidence type="ECO:0000256" key="6">
    <source>
        <dbReference type="ARBA" id="ARBA00023136"/>
    </source>
</evidence>
<evidence type="ECO:0000256" key="5">
    <source>
        <dbReference type="ARBA" id="ARBA00022989"/>
    </source>
</evidence>
<dbReference type="InterPro" id="IPR051393">
    <property type="entry name" value="ABC_transporter_permease"/>
</dbReference>
<sequence length="290" mass="32644">MLKKTNKFKGYIYLLPALIILAVFVFYPIINTIIFSFDETKASGFVFGFGSYKYLFQDKRFIQSLINTVIYAAIVPALSVFISLLIANALANIRNEKVRGIFQSIYFLPYVTSLVAIGIVWSWLFNSEYGIINFLLGKIGINPINWLNDPKYAMVALIIFAVWKSLAFNTLILTTGIASINPQYYQAAKIDQATSGTIFRKITVKLVSPMIAYTYVISLIAAFKVYTEVYVLFGGRTLDGAVSTVVRYIIDRFYGDQDFPLAFAASVVLLIIILTVTLVQKTVARNKIHY</sequence>
<dbReference type="InterPro" id="IPR035906">
    <property type="entry name" value="MetI-like_sf"/>
</dbReference>
<feature type="transmembrane region" description="Helical" evidence="7">
    <location>
        <begin position="69"/>
        <end position="93"/>
    </location>
</feature>
<comment type="similarity">
    <text evidence="7">Belongs to the binding-protein-dependent transport system permease family.</text>
</comment>
<name>A0ABS2FBT3_9CLOT</name>
<evidence type="ECO:0000313" key="9">
    <source>
        <dbReference type="EMBL" id="MBM6817958.1"/>
    </source>
</evidence>
<dbReference type="SUPFAM" id="SSF161098">
    <property type="entry name" value="MetI-like"/>
    <property type="match status" value="1"/>
</dbReference>
<keyword evidence="10" id="KW-1185">Reference proteome</keyword>
<evidence type="ECO:0000256" key="2">
    <source>
        <dbReference type="ARBA" id="ARBA00022448"/>
    </source>
</evidence>
<evidence type="ECO:0000256" key="4">
    <source>
        <dbReference type="ARBA" id="ARBA00022692"/>
    </source>
</evidence>
<dbReference type="CDD" id="cd06261">
    <property type="entry name" value="TM_PBP2"/>
    <property type="match status" value="1"/>
</dbReference>
<dbReference type="PROSITE" id="PS50928">
    <property type="entry name" value="ABC_TM1"/>
    <property type="match status" value="1"/>
</dbReference>
<gene>
    <name evidence="9" type="ORF">H6A19_01155</name>
</gene>
<accession>A0ABS2FBT3</accession>
<dbReference type="Gene3D" id="1.10.3720.10">
    <property type="entry name" value="MetI-like"/>
    <property type="match status" value="1"/>
</dbReference>
<dbReference type="PANTHER" id="PTHR30193:SF37">
    <property type="entry name" value="INNER MEMBRANE ABC TRANSPORTER PERMEASE PROTEIN YCJO"/>
    <property type="match status" value="1"/>
</dbReference>
<keyword evidence="4 7" id="KW-0812">Transmembrane</keyword>
<dbReference type="PANTHER" id="PTHR30193">
    <property type="entry name" value="ABC TRANSPORTER PERMEASE PROTEIN"/>
    <property type="match status" value="1"/>
</dbReference>
<feature type="transmembrane region" description="Helical" evidence="7">
    <location>
        <begin position="105"/>
        <end position="125"/>
    </location>
</feature>
<dbReference type="SUPFAM" id="SSF160964">
    <property type="entry name" value="MalF N-terminal region-like"/>
    <property type="match status" value="1"/>
</dbReference>
<proteinExistence type="inferred from homology"/>
<comment type="caution">
    <text evidence="9">The sequence shown here is derived from an EMBL/GenBank/DDBJ whole genome shotgun (WGS) entry which is preliminary data.</text>
</comment>
<feature type="transmembrane region" description="Helical" evidence="7">
    <location>
        <begin position="202"/>
        <end position="223"/>
    </location>
</feature>
<dbReference type="InterPro" id="IPR000515">
    <property type="entry name" value="MetI-like"/>
</dbReference>
<comment type="subcellular location">
    <subcellularLocation>
        <location evidence="1 7">Cell membrane</location>
        <topology evidence="1 7">Multi-pass membrane protein</topology>
    </subcellularLocation>
</comment>
<keyword evidence="5 7" id="KW-1133">Transmembrane helix</keyword>
<dbReference type="RefSeq" id="WP_133014159.1">
    <property type="nucleotide sequence ID" value="NZ_JACJLL010000004.1"/>
</dbReference>
<dbReference type="EMBL" id="JACJLL010000004">
    <property type="protein sequence ID" value="MBM6817958.1"/>
    <property type="molecule type" value="Genomic_DNA"/>
</dbReference>
<reference evidence="9 10" key="1">
    <citation type="journal article" date="2021" name="Sci. Rep.">
        <title>The distribution of antibiotic resistance genes in chicken gut microbiota commensals.</title>
        <authorList>
            <person name="Juricova H."/>
            <person name="Matiasovicova J."/>
            <person name="Kubasova T."/>
            <person name="Cejkova D."/>
            <person name="Rychlik I."/>
        </authorList>
    </citation>
    <scope>NUCLEOTIDE SEQUENCE [LARGE SCALE GENOMIC DNA]</scope>
    <source>
        <strain evidence="9 10">An435</strain>
    </source>
</reference>
<feature type="transmembrane region" description="Helical" evidence="7">
    <location>
        <begin position="12"/>
        <end position="37"/>
    </location>
</feature>
<organism evidence="9 10">
    <name type="scientific">Clostridium saudiense</name>
    <dbReference type="NCBI Taxonomy" id="1414720"/>
    <lineage>
        <taxon>Bacteria</taxon>
        <taxon>Bacillati</taxon>
        <taxon>Bacillota</taxon>
        <taxon>Clostridia</taxon>
        <taxon>Eubacteriales</taxon>
        <taxon>Clostridiaceae</taxon>
        <taxon>Clostridium</taxon>
    </lineage>
</organism>
<protein>
    <submittedName>
        <fullName evidence="9">Sugar ABC transporter permease</fullName>
    </submittedName>
</protein>
<evidence type="ECO:0000256" key="1">
    <source>
        <dbReference type="ARBA" id="ARBA00004651"/>
    </source>
</evidence>
<feature type="transmembrane region" description="Helical" evidence="7">
    <location>
        <begin position="152"/>
        <end position="181"/>
    </location>
</feature>
<evidence type="ECO:0000256" key="3">
    <source>
        <dbReference type="ARBA" id="ARBA00022475"/>
    </source>
</evidence>
<keyword evidence="6 7" id="KW-0472">Membrane</keyword>
<evidence type="ECO:0000256" key="7">
    <source>
        <dbReference type="RuleBase" id="RU363032"/>
    </source>
</evidence>
<keyword evidence="2 7" id="KW-0813">Transport</keyword>
<feature type="transmembrane region" description="Helical" evidence="7">
    <location>
        <begin position="261"/>
        <end position="279"/>
    </location>
</feature>
<feature type="domain" description="ABC transmembrane type-1" evidence="8">
    <location>
        <begin position="65"/>
        <end position="280"/>
    </location>
</feature>
<evidence type="ECO:0000313" key="10">
    <source>
        <dbReference type="Proteomes" id="UP000767334"/>
    </source>
</evidence>
<dbReference type="Pfam" id="PF00528">
    <property type="entry name" value="BPD_transp_1"/>
    <property type="match status" value="1"/>
</dbReference>
<evidence type="ECO:0000259" key="8">
    <source>
        <dbReference type="PROSITE" id="PS50928"/>
    </source>
</evidence>
<keyword evidence="3" id="KW-1003">Cell membrane</keyword>
<dbReference type="Proteomes" id="UP000767334">
    <property type="component" value="Unassembled WGS sequence"/>
</dbReference>